<dbReference type="EMBL" id="BPLR01019847">
    <property type="protein sequence ID" value="GIX72443.1"/>
    <property type="molecule type" value="Genomic_DNA"/>
</dbReference>
<dbReference type="Proteomes" id="UP001054945">
    <property type="component" value="Unassembled WGS sequence"/>
</dbReference>
<feature type="region of interest" description="Disordered" evidence="1">
    <location>
        <begin position="1"/>
        <end position="20"/>
    </location>
</feature>
<accession>A0AAV4MJE0</accession>
<name>A0AAV4MJE0_CAEEX</name>
<evidence type="ECO:0000313" key="3">
    <source>
        <dbReference type="Proteomes" id="UP001054945"/>
    </source>
</evidence>
<evidence type="ECO:0000313" key="2">
    <source>
        <dbReference type="EMBL" id="GIX72443.1"/>
    </source>
</evidence>
<reference evidence="2 3" key="1">
    <citation type="submission" date="2021-06" db="EMBL/GenBank/DDBJ databases">
        <title>Caerostris extrusa draft genome.</title>
        <authorList>
            <person name="Kono N."/>
            <person name="Arakawa K."/>
        </authorList>
    </citation>
    <scope>NUCLEOTIDE SEQUENCE [LARGE SCALE GENOMIC DNA]</scope>
</reference>
<proteinExistence type="predicted"/>
<dbReference type="AlphaFoldDB" id="A0AAV4MJE0"/>
<gene>
    <name evidence="2" type="ORF">CEXT_734781</name>
</gene>
<protein>
    <submittedName>
        <fullName evidence="2">Uncharacterized protein</fullName>
    </submittedName>
</protein>
<sequence length="99" mass="11123">MLKCFSPLPYNPSEGSSRKRIDNISVRNKSTVLKQHTTLKHFKQNIPSGHSGATEIDCPSEVSSRNIINNDGSNRKSNNAEMFFSPFRTTQVKALLEKN</sequence>
<keyword evidence="3" id="KW-1185">Reference proteome</keyword>
<evidence type="ECO:0000256" key="1">
    <source>
        <dbReference type="SAM" id="MobiDB-lite"/>
    </source>
</evidence>
<organism evidence="2 3">
    <name type="scientific">Caerostris extrusa</name>
    <name type="common">Bark spider</name>
    <name type="synonym">Caerostris bankana</name>
    <dbReference type="NCBI Taxonomy" id="172846"/>
    <lineage>
        <taxon>Eukaryota</taxon>
        <taxon>Metazoa</taxon>
        <taxon>Ecdysozoa</taxon>
        <taxon>Arthropoda</taxon>
        <taxon>Chelicerata</taxon>
        <taxon>Arachnida</taxon>
        <taxon>Araneae</taxon>
        <taxon>Araneomorphae</taxon>
        <taxon>Entelegynae</taxon>
        <taxon>Araneoidea</taxon>
        <taxon>Araneidae</taxon>
        <taxon>Caerostris</taxon>
    </lineage>
</organism>
<comment type="caution">
    <text evidence="2">The sequence shown here is derived from an EMBL/GenBank/DDBJ whole genome shotgun (WGS) entry which is preliminary data.</text>
</comment>